<evidence type="ECO:0000313" key="3">
    <source>
        <dbReference type="Proteomes" id="UP000682733"/>
    </source>
</evidence>
<dbReference type="Proteomes" id="UP000677228">
    <property type="component" value="Unassembled WGS sequence"/>
</dbReference>
<dbReference type="EMBL" id="CAJOBA010070321">
    <property type="protein sequence ID" value="CAF4387731.1"/>
    <property type="molecule type" value="Genomic_DNA"/>
</dbReference>
<dbReference type="EMBL" id="CAJNOK010047083">
    <property type="protein sequence ID" value="CAF1586173.1"/>
    <property type="molecule type" value="Genomic_DNA"/>
</dbReference>
<reference evidence="2" key="1">
    <citation type="submission" date="2021-02" db="EMBL/GenBank/DDBJ databases">
        <authorList>
            <person name="Nowell W R."/>
        </authorList>
    </citation>
    <scope>NUCLEOTIDE SEQUENCE</scope>
</reference>
<dbReference type="Proteomes" id="UP000682733">
    <property type="component" value="Unassembled WGS sequence"/>
</dbReference>
<organism evidence="2 3">
    <name type="scientific">Didymodactylos carnosus</name>
    <dbReference type="NCBI Taxonomy" id="1234261"/>
    <lineage>
        <taxon>Eukaryota</taxon>
        <taxon>Metazoa</taxon>
        <taxon>Spiralia</taxon>
        <taxon>Gnathifera</taxon>
        <taxon>Rotifera</taxon>
        <taxon>Eurotatoria</taxon>
        <taxon>Bdelloidea</taxon>
        <taxon>Philodinida</taxon>
        <taxon>Philodinidae</taxon>
        <taxon>Didymodactylos</taxon>
    </lineage>
</organism>
<protein>
    <submittedName>
        <fullName evidence="2">Uncharacterized protein</fullName>
    </submittedName>
</protein>
<evidence type="ECO:0000313" key="2">
    <source>
        <dbReference type="EMBL" id="CAF4387731.1"/>
    </source>
</evidence>
<dbReference type="AlphaFoldDB" id="A0A8S2VC98"/>
<sequence length="165" mass="19233">MTRVKQTQRLPLQYNRSLTPCISTWDTLLNLCRQFYRYIFAHIHDFIYSTLFGYLTLNERLYVAVHENDIVSVKKLLECGAVPSYQPHDIDDIVNHLSKTRLNKRYSNSTTSTNASIYSSIVECDSMLYMAVSNNNLCLIKQLTNYYDFRKRKHTEAVSLCLGKS</sequence>
<gene>
    <name evidence="1" type="ORF">OVA965_LOCUS41269</name>
    <name evidence="2" type="ORF">TMI583_LOCUS42873</name>
</gene>
<evidence type="ECO:0000313" key="1">
    <source>
        <dbReference type="EMBL" id="CAF1586173.1"/>
    </source>
</evidence>
<name>A0A8S2VC98_9BILA</name>
<comment type="caution">
    <text evidence="2">The sequence shown here is derived from an EMBL/GenBank/DDBJ whole genome shotgun (WGS) entry which is preliminary data.</text>
</comment>
<proteinExistence type="predicted"/>
<accession>A0A8S2VC98</accession>